<evidence type="ECO:0000313" key="2">
    <source>
        <dbReference type="Proteomes" id="UP001219568"/>
    </source>
</evidence>
<dbReference type="Proteomes" id="UP001219568">
    <property type="component" value="Unassembled WGS sequence"/>
</dbReference>
<protein>
    <submittedName>
        <fullName evidence="1">Uncharacterized protein</fullName>
    </submittedName>
</protein>
<sequence>MDISQHPDITSLLLKPDNLPGEDVEGMDYSRCVALHNYLIQYAWLAEGRPLSTLNVNSTNFFTVHGAEAEALRPRLDPDSMGHNHPFGGVIYHQRHHRVAIFMHTDDWGFGFQVKDHPDVWNPFETVLFHWIDLIRIGKVVAAPHEEPALFEFKKIGPWEWRPYSEAQVTTCVDAWDRLCQVIEMRISQLPNPPSLISPDSGTDADNPEPLVASSVLDAASVLDPCFTRSFLSRARRPSFQYNAPGLLLPLADLSGFVASQTFTALPLSQYTVPPVCLFTADTGDQRPV</sequence>
<proteinExistence type="predicted"/>
<comment type="caution">
    <text evidence="1">The sequence shown here is derived from an EMBL/GenBank/DDBJ whole genome shotgun (WGS) entry which is preliminary data.</text>
</comment>
<dbReference type="EMBL" id="JAQJZL010000006">
    <property type="protein sequence ID" value="KAJ6039141.1"/>
    <property type="molecule type" value="Genomic_DNA"/>
</dbReference>
<evidence type="ECO:0000313" key="1">
    <source>
        <dbReference type="EMBL" id="KAJ6039141.1"/>
    </source>
</evidence>
<reference evidence="1" key="1">
    <citation type="journal article" date="2023" name="IMA Fungus">
        <title>Comparative genomic study of the Penicillium genus elucidates a diverse pangenome and 15 lateral gene transfer events.</title>
        <authorList>
            <person name="Petersen C."/>
            <person name="Sorensen T."/>
            <person name="Nielsen M.R."/>
            <person name="Sondergaard T.E."/>
            <person name="Sorensen J.L."/>
            <person name="Fitzpatrick D.A."/>
            <person name="Frisvad J.C."/>
            <person name="Nielsen K.L."/>
        </authorList>
    </citation>
    <scope>NUCLEOTIDE SEQUENCE</scope>
    <source>
        <strain evidence="1">IBT 15450</strain>
    </source>
</reference>
<organism evidence="1 2">
    <name type="scientific">Penicillium canescens</name>
    <dbReference type="NCBI Taxonomy" id="5083"/>
    <lineage>
        <taxon>Eukaryota</taxon>
        <taxon>Fungi</taxon>
        <taxon>Dikarya</taxon>
        <taxon>Ascomycota</taxon>
        <taxon>Pezizomycotina</taxon>
        <taxon>Eurotiomycetes</taxon>
        <taxon>Eurotiomycetidae</taxon>
        <taxon>Eurotiales</taxon>
        <taxon>Aspergillaceae</taxon>
        <taxon>Penicillium</taxon>
    </lineage>
</organism>
<keyword evidence="2" id="KW-1185">Reference proteome</keyword>
<reference evidence="1" key="2">
    <citation type="submission" date="2023-01" db="EMBL/GenBank/DDBJ databases">
        <authorList>
            <person name="Petersen C."/>
        </authorList>
    </citation>
    <scope>NUCLEOTIDE SEQUENCE</scope>
    <source>
        <strain evidence="1">IBT 15450</strain>
    </source>
</reference>
<gene>
    <name evidence="1" type="ORF">N7460_007173</name>
</gene>
<accession>A0AAD6N830</accession>
<name>A0AAD6N830_PENCN</name>
<dbReference type="AlphaFoldDB" id="A0AAD6N830"/>